<dbReference type="InterPro" id="IPR016169">
    <property type="entry name" value="FAD-bd_PCMH_sub2"/>
</dbReference>
<dbReference type="GO" id="GO:0071949">
    <property type="term" value="F:FAD binding"/>
    <property type="evidence" value="ECO:0007669"/>
    <property type="project" value="InterPro"/>
</dbReference>
<organism evidence="2">
    <name type="scientific">marine metagenome</name>
    <dbReference type="NCBI Taxonomy" id="408172"/>
    <lineage>
        <taxon>unclassified sequences</taxon>
        <taxon>metagenomes</taxon>
        <taxon>ecological metagenomes</taxon>
    </lineage>
</organism>
<feature type="domain" description="FAD-binding PCMH-type" evidence="1">
    <location>
        <begin position="1"/>
        <end position="149"/>
    </location>
</feature>
<reference evidence="2" key="1">
    <citation type="submission" date="2018-05" db="EMBL/GenBank/DDBJ databases">
        <authorList>
            <person name="Lanie J.A."/>
            <person name="Ng W.-L."/>
            <person name="Kazmierczak K.M."/>
            <person name="Andrzejewski T.M."/>
            <person name="Davidsen T.M."/>
            <person name="Wayne K.J."/>
            <person name="Tettelin H."/>
            <person name="Glass J.I."/>
            <person name="Rusch D."/>
            <person name="Podicherti R."/>
            <person name="Tsui H.-C.T."/>
            <person name="Winkler M.E."/>
        </authorList>
    </citation>
    <scope>NUCLEOTIDE SEQUENCE</scope>
</reference>
<dbReference type="EMBL" id="UINC01052231">
    <property type="protein sequence ID" value="SVB67329.1"/>
    <property type="molecule type" value="Genomic_DNA"/>
</dbReference>
<name>A0A382FXJ3_9ZZZZ</name>
<sequence length="247" mass="27178">MQPNSIEHLQKLLSQASEVTDANLSTIDKLIEHIPEDMTATVQAGMMLATFQEQLAKGGQWLPVDPPHPHDLSVGKLLSTNANGPRRFGFGTIRDWLIGLAFVLPDGQLVRNGGKVVKNVAGFDLCRLFVGSHGTLGMIVEATFKLLPLPQKETFLQKECKSLKVAEKLLEQIWNSNLQPCVLDIHRMNDHPITLIAGFSGANTDVKSQSNIAREMGLTTKTDCRYDWAFRSTAHCSDSVAPSNLFS</sequence>
<protein>
    <recommendedName>
        <fullName evidence="1">FAD-binding PCMH-type domain-containing protein</fullName>
    </recommendedName>
</protein>
<accession>A0A382FXJ3</accession>
<dbReference type="PANTHER" id="PTHR11748">
    <property type="entry name" value="D-LACTATE DEHYDROGENASE"/>
    <property type="match status" value="1"/>
</dbReference>
<dbReference type="AlphaFoldDB" id="A0A382FXJ3"/>
<dbReference type="InterPro" id="IPR036318">
    <property type="entry name" value="FAD-bd_PCMH-like_sf"/>
</dbReference>
<proteinExistence type="predicted"/>
<dbReference type="Gene3D" id="3.30.465.10">
    <property type="match status" value="1"/>
</dbReference>
<gene>
    <name evidence="2" type="ORF">METZ01_LOCUS220183</name>
</gene>
<dbReference type="SUPFAM" id="SSF56176">
    <property type="entry name" value="FAD-binding/transporter-associated domain-like"/>
    <property type="match status" value="1"/>
</dbReference>
<feature type="non-terminal residue" evidence="2">
    <location>
        <position position="247"/>
    </location>
</feature>
<dbReference type="InterPro" id="IPR006094">
    <property type="entry name" value="Oxid_FAD_bind_N"/>
</dbReference>
<dbReference type="Pfam" id="PF01565">
    <property type="entry name" value="FAD_binding_4"/>
    <property type="match status" value="1"/>
</dbReference>
<dbReference type="PROSITE" id="PS51387">
    <property type="entry name" value="FAD_PCMH"/>
    <property type="match status" value="1"/>
</dbReference>
<evidence type="ECO:0000259" key="1">
    <source>
        <dbReference type="PROSITE" id="PS51387"/>
    </source>
</evidence>
<dbReference type="InterPro" id="IPR016166">
    <property type="entry name" value="FAD-bd_PCMH"/>
</dbReference>
<evidence type="ECO:0000313" key="2">
    <source>
        <dbReference type="EMBL" id="SVB67329.1"/>
    </source>
</evidence>
<dbReference type="PANTHER" id="PTHR11748:SF103">
    <property type="entry name" value="GLYCOLATE OXIDASE SUBUNIT GLCE"/>
    <property type="match status" value="1"/>
</dbReference>